<evidence type="ECO:0000313" key="2">
    <source>
        <dbReference type="Proteomes" id="UP000831701"/>
    </source>
</evidence>
<sequence>MLLYFFLLLCHIIGLISGDKISPVGGEVSKREGQSVTSHMLLSLYSGKESKDNTAEYIPNKRYESQTSPTSTTLTIRDLTLADTALYYCALETQ</sequence>
<organism evidence="1 2">
    <name type="scientific">Scortum barcoo</name>
    <name type="common">barcoo grunter</name>
    <dbReference type="NCBI Taxonomy" id="214431"/>
    <lineage>
        <taxon>Eukaryota</taxon>
        <taxon>Metazoa</taxon>
        <taxon>Chordata</taxon>
        <taxon>Craniata</taxon>
        <taxon>Vertebrata</taxon>
        <taxon>Euteleostomi</taxon>
        <taxon>Actinopterygii</taxon>
        <taxon>Neopterygii</taxon>
        <taxon>Teleostei</taxon>
        <taxon>Neoteleostei</taxon>
        <taxon>Acanthomorphata</taxon>
        <taxon>Eupercaria</taxon>
        <taxon>Centrarchiformes</taxon>
        <taxon>Terapontoidei</taxon>
        <taxon>Terapontidae</taxon>
        <taxon>Scortum</taxon>
    </lineage>
</organism>
<gene>
    <name evidence="1" type="ORF">L3Q82_021079</name>
</gene>
<proteinExistence type="predicted"/>
<comment type="caution">
    <text evidence="1">The sequence shown here is derived from an EMBL/GenBank/DDBJ whole genome shotgun (WGS) entry which is preliminary data.</text>
</comment>
<evidence type="ECO:0000313" key="1">
    <source>
        <dbReference type="EMBL" id="KAI3375180.1"/>
    </source>
</evidence>
<accession>A0ACB8X535</accession>
<dbReference type="EMBL" id="CM041533">
    <property type="protein sequence ID" value="KAI3375180.1"/>
    <property type="molecule type" value="Genomic_DNA"/>
</dbReference>
<reference evidence="1" key="1">
    <citation type="submission" date="2022-04" db="EMBL/GenBank/DDBJ databases">
        <title>Jade perch genome.</title>
        <authorList>
            <person name="Chao B."/>
        </authorList>
    </citation>
    <scope>NUCLEOTIDE SEQUENCE</scope>
    <source>
        <strain evidence="1">CB-2022</strain>
    </source>
</reference>
<protein>
    <submittedName>
        <fullName evidence="1">Uncharacterized protein</fullName>
    </submittedName>
</protein>
<dbReference type="Proteomes" id="UP000831701">
    <property type="component" value="Chromosome 3"/>
</dbReference>
<keyword evidence="2" id="KW-1185">Reference proteome</keyword>
<name>A0ACB8X535_9TELE</name>